<protein>
    <submittedName>
        <fullName evidence="2">Uncharacterized protein</fullName>
    </submittedName>
</protein>
<reference evidence="2" key="1">
    <citation type="submission" date="2021-03" db="EMBL/GenBank/DDBJ databases">
        <title>Draft genome sequence of rust myrtle Austropuccinia psidii MF-1, a brazilian biotype.</title>
        <authorList>
            <person name="Quecine M.C."/>
            <person name="Pachon D.M.R."/>
            <person name="Bonatelli M.L."/>
            <person name="Correr F.H."/>
            <person name="Franceschini L.M."/>
            <person name="Leite T.F."/>
            <person name="Margarido G.R.A."/>
            <person name="Almeida C.A."/>
            <person name="Ferrarezi J.A."/>
            <person name="Labate C.A."/>
        </authorList>
    </citation>
    <scope>NUCLEOTIDE SEQUENCE</scope>
    <source>
        <strain evidence="2">MF-1</strain>
    </source>
</reference>
<accession>A0A9Q3IUS4</accession>
<organism evidence="2 3">
    <name type="scientific">Austropuccinia psidii MF-1</name>
    <dbReference type="NCBI Taxonomy" id="1389203"/>
    <lineage>
        <taxon>Eukaryota</taxon>
        <taxon>Fungi</taxon>
        <taxon>Dikarya</taxon>
        <taxon>Basidiomycota</taxon>
        <taxon>Pucciniomycotina</taxon>
        <taxon>Pucciniomycetes</taxon>
        <taxon>Pucciniales</taxon>
        <taxon>Sphaerophragmiaceae</taxon>
        <taxon>Austropuccinia</taxon>
    </lineage>
</organism>
<feature type="region of interest" description="Disordered" evidence="1">
    <location>
        <begin position="84"/>
        <end position="146"/>
    </location>
</feature>
<keyword evidence="3" id="KW-1185">Reference proteome</keyword>
<evidence type="ECO:0000313" key="3">
    <source>
        <dbReference type="Proteomes" id="UP000765509"/>
    </source>
</evidence>
<evidence type="ECO:0000256" key="1">
    <source>
        <dbReference type="SAM" id="MobiDB-lite"/>
    </source>
</evidence>
<name>A0A9Q3IUS4_9BASI</name>
<gene>
    <name evidence="2" type="ORF">O181_090108</name>
</gene>
<comment type="caution">
    <text evidence="2">The sequence shown here is derived from an EMBL/GenBank/DDBJ whole genome shotgun (WGS) entry which is preliminary data.</text>
</comment>
<proteinExistence type="predicted"/>
<dbReference type="Proteomes" id="UP000765509">
    <property type="component" value="Unassembled WGS sequence"/>
</dbReference>
<sequence>MGGFFNILKHFILISRGLLSFLKYFKVLFYSETINFQNSPAERQIKYHTRSQAFLTSKLRAPLEETPEAPQLMACLDRGPILQGEELSTKEGSAPRRSNSSSGGFNDLPGISKISFNGLGEDGEEEEGFKGTEAVPDPVGSSEVTI</sequence>
<evidence type="ECO:0000313" key="2">
    <source>
        <dbReference type="EMBL" id="MBW0550393.1"/>
    </source>
</evidence>
<dbReference type="AlphaFoldDB" id="A0A9Q3IUS4"/>
<dbReference type="EMBL" id="AVOT02055960">
    <property type="protein sequence ID" value="MBW0550393.1"/>
    <property type="molecule type" value="Genomic_DNA"/>
</dbReference>